<dbReference type="EMBL" id="VSWC01000105">
    <property type="protein sequence ID" value="KAA1087070.1"/>
    <property type="molecule type" value="Genomic_DNA"/>
</dbReference>
<evidence type="ECO:0000313" key="1">
    <source>
        <dbReference type="EMBL" id="KAA1087070.1"/>
    </source>
</evidence>
<keyword evidence="2" id="KW-1185">Reference proteome</keyword>
<evidence type="ECO:0000313" key="2">
    <source>
        <dbReference type="Proteomes" id="UP000324748"/>
    </source>
</evidence>
<dbReference type="AlphaFoldDB" id="A0A5B0NG70"/>
<organism evidence="1 2">
    <name type="scientific">Puccinia graminis f. sp. tritici</name>
    <dbReference type="NCBI Taxonomy" id="56615"/>
    <lineage>
        <taxon>Eukaryota</taxon>
        <taxon>Fungi</taxon>
        <taxon>Dikarya</taxon>
        <taxon>Basidiomycota</taxon>
        <taxon>Pucciniomycotina</taxon>
        <taxon>Pucciniomycetes</taxon>
        <taxon>Pucciniales</taxon>
        <taxon>Pucciniaceae</taxon>
        <taxon>Puccinia</taxon>
    </lineage>
</organism>
<proteinExistence type="predicted"/>
<name>A0A5B0NG70_PUCGR</name>
<protein>
    <submittedName>
        <fullName evidence="1">Uncharacterized protein</fullName>
    </submittedName>
</protein>
<accession>A0A5B0NG70</accession>
<gene>
    <name evidence="1" type="ORF">PGT21_021109</name>
</gene>
<dbReference type="Proteomes" id="UP000324748">
    <property type="component" value="Unassembled WGS sequence"/>
</dbReference>
<reference evidence="1 2" key="1">
    <citation type="submission" date="2019-05" db="EMBL/GenBank/DDBJ databases">
        <title>Emergence of the Ug99 lineage of the wheat stem rust pathogen through somatic hybridization.</title>
        <authorList>
            <person name="Li F."/>
            <person name="Upadhyaya N.M."/>
            <person name="Sperschneider J."/>
            <person name="Matny O."/>
            <person name="Nguyen-Phuc H."/>
            <person name="Mago R."/>
            <person name="Raley C."/>
            <person name="Miller M.E."/>
            <person name="Silverstein K.A.T."/>
            <person name="Henningsen E."/>
            <person name="Hirsch C.D."/>
            <person name="Visser B."/>
            <person name="Pretorius Z.A."/>
            <person name="Steffenson B.J."/>
            <person name="Schwessinger B."/>
            <person name="Dodds P.N."/>
            <person name="Figueroa M."/>
        </authorList>
    </citation>
    <scope>NUCLEOTIDE SEQUENCE [LARGE SCALE GENOMIC DNA]</scope>
    <source>
        <strain evidence="1">21-0</strain>
    </source>
</reference>
<comment type="caution">
    <text evidence="1">The sequence shown here is derived from an EMBL/GenBank/DDBJ whole genome shotgun (WGS) entry which is preliminary data.</text>
</comment>
<sequence>MTPAAPIPSIKAQLTEMFRVPGVYTTNPPYPSKFFTFDAWCPFTPKILELLRWQYAYNRTENRKDFFKHGL</sequence>